<accession>A0AAW2X4K2</accession>
<dbReference type="AlphaFoldDB" id="A0AAW2X4K2"/>
<protein>
    <submittedName>
        <fullName evidence="1">Uncharacterized protein</fullName>
    </submittedName>
</protein>
<reference evidence="1" key="1">
    <citation type="submission" date="2020-06" db="EMBL/GenBank/DDBJ databases">
        <authorList>
            <person name="Li T."/>
            <person name="Hu X."/>
            <person name="Zhang T."/>
            <person name="Song X."/>
            <person name="Zhang H."/>
            <person name="Dai N."/>
            <person name="Sheng W."/>
            <person name="Hou X."/>
            <person name="Wei L."/>
        </authorList>
    </citation>
    <scope>NUCLEOTIDE SEQUENCE</scope>
    <source>
        <strain evidence="1">KEN1</strain>
        <tissue evidence="1">Leaf</tissue>
    </source>
</reference>
<name>A0AAW2X4K2_9LAMI</name>
<gene>
    <name evidence="1" type="ORF">Slati_1469100</name>
</gene>
<reference evidence="1" key="2">
    <citation type="journal article" date="2024" name="Plant">
        <title>Genomic evolution and insights into agronomic trait innovations of Sesamum species.</title>
        <authorList>
            <person name="Miao H."/>
            <person name="Wang L."/>
            <person name="Qu L."/>
            <person name="Liu H."/>
            <person name="Sun Y."/>
            <person name="Le M."/>
            <person name="Wang Q."/>
            <person name="Wei S."/>
            <person name="Zheng Y."/>
            <person name="Lin W."/>
            <person name="Duan Y."/>
            <person name="Cao H."/>
            <person name="Xiong S."/>
            <person name="Wang X."/>
            <person name="Wei L."/>
            <person name="Li C."/>
            <person name="Ma Q."/>
            <person name="Ju M."/>
            <person name="Zhao R."/>
            <person name="Li G."/>
            <person name="Mu C."/>
            <person name="Tian Q."/>
            <person name="Mei H."/>
            <person name="Zhang T."/>
            <person name="Gao T."/>
            <person name="Zhang H."/>
        </authorList>
    </citation>
    <scope>NUCLEOTIDE SEQUENCE</scope>
    <source>
        <strain evidence="1">KEN1</strain>
    </source>
</reference>
<organism evidence="1">
    <name type="scientific">Sesamum latifolium</name>
    <dbReference type="NCBI Taxonomy" id="2727402"/>
    <lineage>
        <taxon>Eukaryota</taxon>
        <taxon>Viridiplantae</taxon>
        <taxon>Streptophyta</taxon>
        <taxon>Embryophyta</taxon>
        <taxon>Tracheophyta</taxon>
        <taxon>Spermatophyta</taxon>
        <taxon>Magnoliopsida</taxon>
        <taxon>eudicotyledons</taxon>
        <taxon>Gunneridae</taxon>
        <taxon>Pentapetalae</taxon>
        <taxon>asterids</taxon>
        <taxon>lamiids</taxon>
        <taxon>Lamiales</taxon>
        <taxon>Pedaliaceae</taxon>
        <taxon>Sesamum</taxon>
    </lineage>
</organism>
<evidence type="ECO:0000313" key="1">
    <source>
        <dbReference type="EMBL" id="KAL0449127.1"/>
    </source>
</evidence>
<dbReference type="EMBL" id="JACGWN010000005">
    <property type="protein sequence ID" value="KAL0449127.1"/>
    <property type="molecule type" value="Genomic_DNA"/>
</dbReference>
<proteinExistence type="predicted"/>
<comment type="caution">
    <text evidence="1">The sequence shown here is derived from an EMBL/GenBank/DDBJ whole genome shotgun (WGS) entry which is preliminary data.</text>
</comment>
<sequence>MTTPEVAELIGNRLGHSLDFDSGQAWGATIRVRVALDVHLPLKWVLKLQTPTVELTVRSVWSYFEGMPEVFGRASLELGAEMQYGAWL</sequence>